<comment type="caution">
    <text evidence="2">The sequence shown here is derived from an EMBL/GenBank/DDBJ whole genome shotgun (WGS) entry which is preliminary data.</text>
</comment>
<feature type="compositionally biased region" description="Low complexity" evidence="1">
    <location>
        <begin position="110"/>
        <end position="135"/>
    </location>
</feature>
<accession>A0ABV9G315</accession>
<reference evidence="3" key="1">
    <citation type="journal article" date="2019" name="Int. J. Syst. Evol. Microbiol.">
        <title>The Global Catalogue of Microorganisms (GCM) 10K type strain sequencing project: providing services to taxonomists for standard genome sequencing and annotation.</title>
        <authorList>
            <consortium name="The Broad Institute Genomics Platform"/>
            <consortium name="The Broad Institute Genome Sequencing Center for Infectious Disease"/>
            <person name="Wu L."/>
            <person name="Ma J."/>
        </authorList>
    </citation>
    <scope>NUCLEOTIDE SEQUENCE [LARGE SCALE GENOMIC DNA]</scope>
    <source>
        <strain evidence="3">CGMCC 4.7139</strain>
    </source>
</reference>
<feature type="region of interest" description="Disordered" evidence="1">
    <location>
        <begin position="58"/>
        <end position="155"/>
    </location>
</feature>
<keyword evidence="3" id="KW-1185">Reference proteome</keyword>
<sequence>MDHLGVRVDRWELAHTEEGITKTLARMTRYRAPADLPVAIATTRGLVVDRLLAAGHPVVPVHPHLPRDAPALGCRQGQNGRGRQHETRRLPPHRRPLPAPPGAHRPGHPQPAGAHPPGSAPTTSRPKSPPSTSSPHCWTPTGPAARPSSTNSTAT</sequence>
<evidence type="ECO:0000313" key="3">
    <source>
        <dbReference type="Proteomes" id="UP001595993"/>
    </source>
</evidence>
<dbReference type="EMBL" id="JBHSFE010000006">
    <property type="protein sequence ID" value="MFC4607312.1"/>
    <property type="molecule type" value="Genomic_DNA"/>
</dbReference>
<proteinExistence type="predicted"/>
<protein>
    <submittedName>
        <fullName evidence="2">Uncharacterized protein</fullName>
    </submittedName>
</protein>
<gene>
    <name evidence="2" type="ORF">ACFO9E_05700</name>
</gene>
<organism evidence="2 3">
    <name type="scientific">Streptomyces maoxianensis</name>
    <dbReference type="NCBI Taxonomy" id="1459942"/>
    <lineage>
        <taxon>Bacteria</taxon>
        <taxon>Bacillati</taxon>
        <taxon>Actinomycetota</taxon>
        <taxon>Actinomycetes</taxon>
        <taxon>Kitasatosporales</taxon>
        <taxon>Streptomycetaceae</taxon>
        <taxon>Streptomyces</taxon>
    </lineage>
</organism>
<dbReference type="RefSeq" id="WP_381192248.1">
    <property type="nucleotide sequence ID" value="NZ_JBHSFE010000006.1"/>
</dbReference>
<evidence type="ECO:0000256" key="1">
    <source>
        <dbReference type="SAM" id="MobiDB-lite"/>
    </source>
</evidence>
<evidence type="ECO:0000313" key="2">
    <source>
        <dbReference type="EMBL" id="MFC4607312.1"/>
    </source>
</evidence>
<name>A0ABV9G315_9ACTN</name>
<dbReference type="Proteomes" id="UP001595993">
    <property type="component" value="Unassembled WGS sequence"/>
</dbReference>